<gene>
    <name evidence="2" type="ORF">ATEIFO6365_0003028400</name>
</gene>
<comment type="caution">
    <text evidence="2">The sequence shown here is derived from an EMBL/GenBank/DDBJ whole genome shotgun (WGS) entry which is preliminary data.</text>
</comment>
<name>A0A5M3YVD7_ASPTE</name>
<organism evidence="2 3">
    <name type="scientific">Aspergillus terreus</name>
    <dbReference type="NCBI Taxonomy" id="33178"/>
    <lineage>
        <taxon>Eukaryota</taxon>
        <taxon>Fungi</taxon>
        <taxon>Dikarya</taxon>
        <taxon>Ascomycota</taxon>
        <taxon>Pezizomycotina</taxon>
        <taxon>Eurotiomycetes</taxon>
        <taxon>Eurotiomycetidae</taxon>
        <taxon>Eurotiales</taxon>
        <taxon>Aspergillaceae</taxon>
        <taxon>Aspergillus</taxon>
        <taxon>Aspergillus subgen. Circumdati</taxon>
    </lineage>
</organism>
<protein>
    <submittedName>
        <fullName evidence="2">Uncharacterized protein</fullName>
    </submittedName>
</protein>
<evidence type="ECO:0000256" key="1">
    <source>
        <dbReference type="SAM" id="MobiDB-lite"/>
    </source>
</evidence>
<dbReference type="Proteomes" id="UP000452235">
    <property type="component" value="Unassembled WGS sequence"/>
</dbReference>
<evidence type="ECO:0000313" key="2">
    <source>
        <dbReference type="EMBL" id="GFF14226.1"/>
    </source>
</evidence>
<evidence type="ECO:0000313" key="3">
    <source>
        <dbReference type="Proteomes" id="UP000452235"/>
    </source>
</evidence>
<sequence>MIEKVEFDPPNILSGRDNHLRRLAHQRHIQSVAPPFALGAIITQAAHGSPLDPRRHITYYLRDEYNRLVGPIHVPFSYEAEEALVARLARARSASASASAAGTAPGDTTSSSSANGSLASSPASASSLSNRNESSSVSPASSAGIRGRRQ</sequence>
<dbReference type="AlphaFoldDB" id="A0A5M3YVD7"/>
<dbReference type="VEuPathDB" id="FungiDB:ATEG_00281"/>
<dbReference type="EMBL" id="BLJY01000003">
    <property type="protein sequence ID" value="GFF14226.1"/>
    <property type="molecule type" value="Genomic_DNA"/>
</dbReference>
<feature type="compositionally biased region" description="Low complexity" evidence="1">
    <location>
        <begin position="95"/>
        <end position="143"/>
    </location>
</feature>
<feature type="region of interest" description="Disordered" evidence="1">
    <location>
        <begin position="95"/>
        <end position="150"/>
    </location>
</feature>
<dbReference type="OrthoDB" id="4504979at2759"/>
<reference evidence="2 3" key="1">
    <citation type="submission" date="2020-01" db="EMBL/GenBank/DDBJ databases">
        <title>Aspergillus terreus IFO 6365 whole genome shotgun sequence.</title>
        <authorList>
            <person name="Kanamasa S."/>
            <person name="Takahashi H."/>
        </authorList>
    </citation>
    <scope>NUCLEOTIDE SEQUENCE [LARGE SCALE GENOMIC DNA]</scope>
    <source>
        <strain evidence="2 3">IFO 6365</strain>
    </source>
</reference>
<proteinExistence type="predicted"/>
<accession>A0A5M3YVD7</accession>
<keyword evidence="3" id="KW-1185">Reference proteome</keyword>